<comment type="similarity">
    <text evidence="1">To bacterial alkanal monooxygenase alpha and beta chains.</text>
</comment>
<dbReference type="InterPro" id="IPR019949">
    <property type="entry name" value="CmoO-like"/>
</dbReference>
<dbReference type="NCBIfam" id="TIGR03558">
    <property type="entry name" value="oxido_grp_1"/>
    <property type="match status" value="1"/>
</dbReference>
<evidence type="ECO:0000313" key="3">
    <source>
        <dbReference type="EMBL" id="GAA3717161.1"/>
    </source>
</evidence>
<dbReference type="CDD" id="cd00347">
    <property type="entry name" value="Flavin_utilizing_monoxygenases"/>
    <property type="match status" value="2"/>
</dbReference>
<protein>
    <submittedName>
        <fullName evidence="3">LLM class flavin-dependent oxidoreductase</fullName>
    </submittedName>
</protein>
<dbReference type="Proteomes" id="UP001500920">
    <property type="component" value="Unassembled WGS sequence"/>
</dbReference>
<dbReference type="Gene3D" id="3.20.20.30">
    <property type="entry name" value="Luciferase-like domain"/>
    <property type="match status" value="1"/>
</dbReference>
<dbReference type="SUPFAM" id="SSF51679">
    <property type="entry name" value="Bacterial luciferase-like"/>
    <property type="match status" value="1"/>
</dbReference>
<organism evidence="3 4">
    <name type="scientific">Salinicoccus jeotgali</name>
    <dbReference type="NCBI Taxonomy" id="381634"/>
    <lineage>
        <taxon>Bacteria</taxon>
        <taxon>Bacillati</taxon>
        <taxon>Bacillota</taxon>
        <taxon>Bacilli</taxon>
        <taxon>Bacillales</taxon>
        <taxon>Staphylococcaceae</taxon>
        <taxon>Salinicoccus</taxon>
    </lineage>
</organism>
<accession>A0ABP7EHB2</accession>
<proteinExistence type="predicted"/>
<dbReference type="PANTHER" id="PTHR30137">
    <property type="entry name" value="LUCIFERASE-LIKE MONOOXYGENASE"/>
    <property type="match status" value="1"/>
</dbReference>
<evidence type="ECO:0000256" key="1">
    <source>
        <dbReference type="ARBA" id="ARBA00007789"/>
    </source>
</evidence>
<name>A0ABP7EHB2_9STAP</name>
<dbReference type="EMBL" id="BAABCK010000012">
    <property type="protein sequence ID" value="GAA3717161.1"/>
    <property type="molecule type" value="Genomic_DNA"/>
</dbReference>
<comment type="caution">
    <text evidence="3">The sequence shown here is derived from an EMBL/GenBank/DDBJ whole genome shotgun (WGS) entry which is preliminary data.</text>
</comment>
<evidence type="ECO:0000313" key="4">
    <source>
        <dbReference type="Proteomes" id="UP001500920"/>
    </source>
</evidence>
<feature type="domain" description="Luciferase-like" evidence="2">
    <location>
        <begin position="18"/>
        <end position="243"/>
    </location>
</feature>
<dbReference type="RefSeq" id="WP_344700966.1">
    <property type="nucleotide sequence ID" value="NZ_BAABCK010000012.1"/>
</dbReference>
<sequence>MSKQLTPSILNLVPVREGGNAKDAFKDMVDLAEHVDGSDYKRYWVAEHHNTTSIASSATRQLIHHILHHTEHIRVGSGGVMLPNHSPLIVAEEFGTMHAIFGDRLDIGLGRAPGTDMRTASAIRRNNHDGVYTFGSEVEEIRKYLSDEKTQVVAFPGNGTEIPLYILGSSTDSAHLAARLGLPYAFAAHFAPDHMEAAFKIYEQEFEASDQLAEPYKIACLNVIMADTDEEAKHLSTTMAQFVLNVIRGGGKKLQPPVSDMESIWSPPERQIVESRFPVAIMGSEATALERLRLFQNKFGADEIMAVSYIYDKDAQKYSYDLFEKVVRKYNGR</sequence>
<keyword evidence="4" id="KW-1185">Reference proteome</keyword>
<evidence type="ECO:0000259" key="2">
    <source>
        <dbReference type="Pfam" id="PF00296"/>
    </source>
</evidence>
<dbReference type="PANTHER" id="PTHR30137:SF6">
    <property type="entry name" value="LUCIFERASE-LIKE MONOOXYGENASE"/>
    <property type="match status" value="1"/>
</dbReference>
<dbReference type="InterPro" id="IPR036661">
    <property type="entry name" value="Luciferase-like_sf"/>
</dbReference>
<gene>
    <name evidence="3" type="ORF">GCM10022378_04180</name>
</gene>
<dbReference type="Pfam" id="PF00296">
    <property type="entry name" value="Bac_luciferase"/>
    <property type="match status" value="1"/>
</dbReference>
<dbReference type="InterPro" id="IPR050766">
    <property type="entry name" value="Bact_Lucif_Oxidored"/>
</dbReference>
<reference evidence="4" key="1">
    <citation type="journal article" date="2019" name="Int. J. Syst. Evol. Microbiol.">
        <title>The Global Catalogue of Microorganisms (GCM) 10K type strain sequencing project: providing services to taxonomists for standard genome sequencing and annotation.</title>
        <authorList>
            <consortium name="The Broad Institute Genomics Platform"/>
            <consortium name="The Broad Institute Genome Sequencing Center for Infectious Disease"/>
            <person name="Wu L."/>
            <person name="Ma J."/>
        </authorList>
    </citation>
    <scope>NUCLEOTIDE SEQUENCE [LARGE SCALE GENOMIC DNA]</scope>
    <source>
        <strain evidence="4">JCM 16981</strain>
    </source>
</reference>
<dbReference type="InterPro" id="IPR011251">
    <property type="entry name" value="Luciferase-like_dom"/>
</dbReference>